<protein>
    <submittedName>
        <fullName evidence="1">Uncharacterized protein</fullName>
    </submittedName>
</protein>
<evidence type="ECO:0000313" key="2">
    <source>
        <dbReference type="Proteomes" id="UP000662888"/>
    </source>
</evidence>
<organism evidence="1 2">
    <name type="scientific">Massilia antarctica</name>
    <dbReference type="NCBI Taxonomy" id="2765360"/>
    <lineage>
        <taxon>Bacteria</taxon>
        <taxon>Pseudomonadati</taxon>
        <taxon>Pseudomonadota</taxon>
        <taxon>Betaproteobacteria</taxon>
        <taxon>Burkholderiales</taxon>
        <taxon>Oxalobacteraceae</taxon>
        <taxon>Telluria group</taxon>
        <taxon>Massilia</taxon>
    </lineage>
</organism>
<reference evidence="1 2" key="1">
    <citation type="submission" date="2020-11" db="EMBL/GenBank/DDBJ databases">
        <authorList>
            <person name="Sun Q."/>
        </authorList>
    </citation>
    <scope>NUCLEOTIDE SEQUENCE [LARGE SCALE GENOMIC DNA]</scope>
    <source>
        <strain evidence="1 2">P8398</strain>
    </source>
</reference>
<dbReference type="RefSeq" id="WP_206091743.1">
    <property type="nucleotide sequence ID" value="NZ_CP065053.1"/>
</dbReference>
<evidence type="ECO:0000313" key="1">
    <source>
        <dbReference type="EMBL" id="QPI52263.1"/>
    </source>
</evidence>
<dbReference type="Proteomes" id="UP000662888">
    <property type="component" value="Chromosome"/>
</dbReference>
<name>A0AA49AA31_9BURK</name>
<gene>
    <name evidence="1" type="ORF">IV454_12715</name>
</gene>
<dbReference type="EMBL" id="CP065053">
    <property type="protein sequence ID" value="QPI52263.1"/>
    <property type="molecule type" value="Genomic_DNA"/>
</dbReference>
<keyword evidence="2" id="KW-1185">Reference proteome</keyword>
<accession>A0AA49AA31</accession>
<sequence length="130" mass="14679">MANPKTLMRDCCWSFTGSIFTDRKVFEAEFEAYQKDIRGIASWDPSELVLHAPQIRVQYACWEGNDEIEPIVTLSAADGMAFSAGELMFLLHNAVVEQLDEIDHHFFEFLTLASQQETGGPPLYRLDCGS</sequence>
<proteinExistence type="predicted"/>